<reference evidence="9" key="1">
    <citation type="journal article" date="2019" name="Int. J. Syst. Evol. Microbiol.">
        <title>The Global Catalogue of Microorganisms (GCM) 10K type strain sequencing project: providing services to taxonomists for standard genome sequencing and annotation.</title>
        <authorList>
            <consortium name="The Broad Institute Genomics Platform"/>
            <consortium name="The Broad Institute Genome Sequencing Center for Infectious Disease"/>
            <person name="Wu L."/>
            <person name="Ma J."/>
        </authorList>
    </citation>
    <scope>NUCLEOTIDE SEQUENCE [LARGE SCALE GENOMIC DNA]</scope>
    <source>
        <strain evidence="9">CCUG 36956</strain>
    </source>
</reference>
<comment type="subcellular location">
    <subcellularLocation>
        <location evidence="1">Cytoplasm</location>
    </subcellularLocation>
</comment>
<comment type="similarity">
    <text evidence="5">Belongs to the Rap family.</text>
</comment>
<evidence type="ECO:0000259" key="7">
    <source>
        <dbReference type="Pfam" id="PF00931"/>
    </source>
</evidence>
<comment type="caution">
    <text evidence="8">The sequence shown here is derived from an EMBL/GenBank/DDBJ whole genome shotgun (WGS) entry which is preliminary data.</text>
</comment>
<name>A0ABW1JMW6_9NOCA</name>
<dbReference type="PROSITE" id="PS50005">
    <property type="entry name" value="TPR"/>
    <property type="match status" value="1"/>
</dbReference>
<protein>
    <submittedName>
        <fullName evidence="8">Tetratricopeptide repeat protein</fullName>
    </submittedName>
</protein>
<keyword evidence="4 6" id="KW-0802">TPR repeat</keyword>
<sequence>MSASMVPPWANPFLPRQPVMDDMAAHIRRSRERALPTLMYLDGVEGIGLSCLVTQFWKDYQDLIQGPLIWLSGRRSDGSDVPGEELFTRALRQLEVSEGDQGATQEEKADSFRAVAQTAKFLLVLDDLATTAQILAFIPPDAPNAIIVATSSRRRRTLERHDFEHFAPELLTTDASVELFRSGLGDTARSLDAETIDELTGFCGGIPLQVKVLAAQIHGRPPMAQVLLTQLRDSGIQLPALDDEQRMTRFLDTTYRNLTAPEQRAYRLLGSLPAADFSLGSAAAALGSANTAVVYQLLERLTELNLLCCVDVDNPRYLFHRVLHDDAAARAQATDTPEILRQTLAAWIDWNLRETLPRATVISRRWWVAPVTDLLTACYPHGVPVFDRQPALAWFDREEANLVATVRAAHNAELHDLAWPLCVALWKYLHLHSRYSAWIETHLLGVESARQAHCDLGVMQLSAQLGAAYLDIKEYAEARESFTRALALARATHHSLGEQSAREWLGKIAAAEGDFAGALAAYDESWAVVATLDDTRISAFDRARVFAILALQRARSHYGAGDFATAITHADHAITFFDQDPTEVDNSAKPRLVRARAHLALGATDTAITDFGAALALFTHEGAEKHQARTHRLLGDAHRTAGHTTEAITHYRHAFDYYHRVGSPNATPVAQSIAELEGGQLPELG</sequence>
<dbReference type="PANTHER" id="PTHR46630:SF1">
    <property type="entry name" value="TETRATRICOPEPTIDE REPEAT PROTEIN 29"/>
    <property type="match status" value="1"/>
</dbReference>
<dbReference type="InterPro" id="IPR002182">
    <property type="entry name" value="NB-ARC"/>
</dbReference>
<dbReference type="Gene3D" id="1.25.40.10">
    <property type="entry name" value="Tetratricopeptide repeat domain"/>
    <property type="match status" value="1"/>
</dbReference>
<proteinExistence type="inferred from homology"/>
<dbReference type="PANTHER" id="PTHR46630">
    <property type="entry name" value="TETRATRICOPEPTIDE REPEAT PROTEIN 29"/>
    <property type="match status" value="1"/>
</dbReference>
<feature type="domain" description="NB-ARC" evidence="7">
    <location>
        <begin position="25"/>
        <end position="182"/>
    </location>
</feature>
<dbReference type="InterPro" id="IPR011990">
    <property type="entry name" value="TPR-like_helical_dom_sf"/>
</dbReference>
<gene>
    <name evidence="8" type="ORF">ACFP3H_06900</name>
</gene>
<keyword evidence="3" id="KW-0677">Repeat</keyword>
<dbReference type="SUPFAM" id="SSF52540">
    <property type="entry name" value="P-loop containing nucleoside triphosphate hydrolases"/>
    <property type="match status" value="1"/>
</dbReference>
<evidence type="ECO:0000256" key="2">
    <source>
        <dbReference type="ARBA" id="ARBA00022490"/>
    </source>
</evidence>
<dbReference type="SMART" id="SM00028">
    <property type="entry name" value="TPR"/>
    <property type="match status" value="4"/>
</dbReference>
<dbReference type="Proteomes" id="UP001596223">
    <property type="component" value="Unassembled WGS sequence"/>
</dbReference>
<keyword evidence="2" id="KW-0963">Cytoplasm</keyword>
<dbReference type="InterPro" id="IPR019734">
    <property type="entry name" value="TPR_rpt"/>
</dbReference>
<dbReference type="EMBL" id="JBHSQN010000002">
    <property type="protein sequence ID" value="MFC6010776.1"/>
    <property type="molecule type" value="Genomic_DNA"/>
</dbReference>
<evidence type="ECO:0000256" key="6">
    <source>
        <dbReference type="PROSITE-ProRule" id="PRU00339"/>
    </source>
</evidence>
<evidence type="ECO:0000313" key="8">
    <source>
        <dbReference type="EMBL" id="MFC6010776.1"/>
    </source>
</evidence>
<evidence type="ECO:0000256" key="1">
    <source>
        <dbReference type="ARBA" id="ARBA00004496"/>
    </source>
</evidence>
<evidence type="ECO:0000256" key="5">
    <source>
        <dbReference type="ARBA" id="ARBA00038253"/>
    </source>
</evidence>
<keyword evidence="9" id="KW-1185">Reference proteome</keyword>
<evidence type="ECO:0000256" key="3">
    <source>
        <dbReference type="ARBA" id="ARBA00022737"/>
    </source>
</evidence>
<dbReference type="Pfam" id="PF13424">
    <property type="entry name" value="TPR_12"/>
    <property type="match status" value="1"/>
</dbReference>
<dbReference type="InterPro" id="IPR051476">
    <property type="entry name" value="Bac_ResReg_Asp_Phosphatase"/>
</dbReference>
<evidence type="ECO:0000313" key="9">
    <source>
        <dbReference type="Proteomes" id="UP001596223"/>
    </source>
</evidence>
<dbReference type="InterPro" id="IPR027417">
    <property type="entry name" value="P-loop_NTPase"/>
</dbReference>
<dbReference type="Pfam" id="PF13181">
    <property type="entry name" value="TPR_8"/>
    <property type="match status" value="1"/>
</dbReference>
<evidence type="ECO:0000256" key="4">
    <source>
        <dbReference type="ARBA" id="ARBA00022803"/>
    </source>
</evidence>
<dbReference type="Gene3D" id="3.40.50.300">
    <property type="entry name" value="P-loop containing nucleotide triphosphate hydrolases"/>
    <property type="match status" value="1"/>
</dbReference>
<dbReference type="PRINTS" id="PR00364">
    <property type="entry name" value="DISEASERSIST"/>
</dbReference>
<accession>A0ABW1JMW6</accession>
<organism evidence="8 9">
    <name type="scientific">Nocardia lasii</name>
    <dbReference type="NCBI Taxonomy" id="1616107"/>
    <lineage>
        <taxon>Bacteria</taxon>
        <taxon>Bacillati</taxon>
        <taxon>Actinomycetota</taxon>
        <taxon>Actinomycetes</taxon>
        <taxon>Mycobacteriales</taxon>
        <taxon>Nocardiaceae</taxon>
        <taxon>Nocardia</taxon>
    </lineage>
</organism>
<dbReference type="RefSeq" id="WP_378601155.1">
    <property type="nucleotide sequence ID" value="NZ_JBHSQN010000002.1"/>
</dbReference>
<dbReference type="SUPFAM" id="SSF48452">
    <property type="entry name" value="TPR-like"/>
    <property type="match status" value="2"/>
</dbReference>
<dbReference type="Pfam" id="PF00931">
    <property type="entry name" value="NB-ARC"/>
    <property type="match status" value="1"/>
</dbReference>
<feature type="repeat" description="TPR" evidence="6">
    <location>
        <begin position="459"/>
        <end position="492"/>
    </location>
</feature>